<accession>H8Z470</accession>
<dbReference type="EMBL" id="JH603170">
    <property type="protein sequence ID" value="EIC21156.1"/>
    <property type="molecule type" value="Genomic_DNA"/>
</dbReference>
<dbReference type="Proteomes" id="UP000002964">
    <property type="component" value="Unassembled WGS sequence"/>
</dbReference>
<reference evidence="2" key="1">
    <citation type="submission" date="2011-06" db="EMBL/GenBank/DDBJ databases">
        <authorList>
            <consortium name="US DOE Joint Genome Institute (JGI-PGF)"/>
            <person name="Lucas S."/>
            <person name="Han J."/>
            <person name="Lapidus A."/>
            <person name="Cheng J.-F."/>
            <person name="Goodwin L."/>
            <person name="Pitluck S."/>
            <person name="Peters L."/>
            <person name="Land M.L."/>
            <person name="Hauser L."/>
            <person name="Vogl K."/>
            <person name="Liu Z."/>
            <person name="Overmann J."/>
            <person name="Frigaard N.-U."/>
            <person name="Bryant D.A."/>
            <person name="Woyke T.J."/>
        </authorList>
    </citation>
    <scope>NUCLEOTIDE SEQUENCE [LARGE SCALE GENOMIC DNA]</scope>
    <source>
        <strain evidence="2">970</strain>
    </source>
</reference>
<sequence length="66" mass="7017">MSVPRAILLKELGLEFLAENSHAFGSVDLGMDGREQQGEKRGEELLQGFFTGAVLVAPLAEAVSVS</sequence>
<keyword evidence="2" id="KW-1185">Reference proteome</keyword>
<reference evidence="1 2" key="2">
    <citation type="submission" date="2011-11" db="EMBL/GenBank/DDBJ databases">
        <authorList>
            <consortium name="US DOE Joint Genome Institute"/>
            <person name="Lucas S."/>
            <person name="Han J."/>
            <person name="Lapidus A."/>
            <person name="Cheng J.-F."/>
            <person name="Goodwin L."/>
            <person name="Pitluck S."/>
            <person name="Peters L."/>
            <person name="Ovchinnikova G."/>
            <person name="Zhang X."/>
            <person name="Detter J.C."/>
            <person name="Han C."/>
            <person name="Tapia R."/>
            <person name="Land M."/>
            <person name="Hauser L."/>
            <person name="Kyrpides N."/>
            <person name="Ivanova N."/>
            <person name="Pagani I."/>
            <person name="Vogl K."/>
            <person name="Liu Z."/>
            <person name="Overmann J."/>
            <person name="Frigaard N.-U."/>
            <person name="Bryant D."/>
            <person name="Woyke T."/>
        </authorList>
    </citation>
    <scope>NUCLEOTIDE SEQUENCE [LARGE SCALE GENOMIC DNA]</scope>
    <source>
        <strain evidence="1 2">970</strain>
    </source>
</reference>
<dbReference type="RefSeq" id="WP_009151559.1">
    <property type="nucleotide sequence ID" value="NZ_CP121471.1"/>
</dbReference>
<proteinExistence type="predicted"/>
<organism evidence="1 2">
    <name type="scientific">Thiorhodovibrio frisius</name>
    <dbReference type="NCBI Taxonomy" id="631362"/>
    <lineage>
        <taxon>Bacteria</taxon>
        <taxon>Pseudomonadati</taxon>
        <taxon>Pseudomonadota</taxon>
        <taxon>Gammaproteobacteria</taxon>
        <taxon>Chromatiales</taxon>
        <taxon>Chromatiaceae</taxon>
        <taxon>Thiorhodovibrio</taxon>
    </lineage>
</organism>
<dbReference type="AlphaFoldDB" id="H8Z470"/>
<evidence type="ECO:0000313" key="1">
    <source>
        <dbReference type="EMBL" id="EIC21156.1"/>
    </source>
</evidence>
<gene>
    <name evidence="1" type="ORF">Thi970DRAFT_04846</name>
</gene>
<protein>
    <submittedName>
        <fullName evidence="1">Uncharacterized protein</fullName>
    </submittedName>
</protein>
<evidence type="ECO:0000313" key="2">
    <source>
        <dbReference type="Proteomes" id="UP000002964"/>
    </source>
</evidence>
<dbReference type="HOGENOM" id="CLU_2829961_0_0_6"/>
<name>H8Z470_9GAMM</name>